<keyword evidence="3" id="KW-1185">Reference proteome</keyword>
<evidence type="ECO:0000313" key="2">
    <source>
        <dbReference type="EMBL" id="MDQ0291048.1"/>
    </source>
</evidence>
<protein>
    <submittedName>
        <fullName evidence="2">Uncharacterized protein</fullName>
    </submittedName>
</protein>
<evidence type="ECO:0000313" key="3">
    <source>
        <dbReference type="Proteomes" id="UP001238163"/>
    </source>
</evidence>
<accession>A0AAE3VII0</accession>
<gene>
    <name evidence="2" type="ORF">J3R75_003155</name>
</gene>
<dbReference type="RefSeq" id="WP_307263274.1">
    <property type="nucleotide sequence ID" value="NZ_JAUSVL010000001.1"/>
</dbReference>
<reference evidence="2" key="1">
    <citation type="submission" date="2023-07" db="EMBL/GenBank/DDBJ databases">
        <title>Genomic Encyclopedia of Type Strains, Phase IV (KMG-IV): sequencing the most valuable type-strain genomes for metagenomic binning, comparative biology and taxonomic classification.</title>
        <authorList>
            <person name="Goeker M."/>
        </authorList>
    </citation>
    <scope>NUCLEOTIDE SEQUENCE</scope>
    <source>
        <strain evidence="2">DSM 24202</strain>
    </source>
</reference>
<comment type="caution">
    <text evidence="2">The sequence shown here is derived from an EMBL/GenBank/DDBJ whole genome shotgun (WGS) entry which is preliminary data.</text>
</comment>
<proteinExistence type="predicted"/>
<organism evidence="2 3">
    <name type="scientific">Oligosphaera ethanolica</name>
    <dbReference type="NCBI Taxonomy" id="760260"/>
    <lineage>
        <taxon>Bacteria</taxon>
        <taxon>Pseudomonadati</taxon>
        <taxon>Lentisphaerota</taxon>
        <taxon>Oligosphaeria</taxon>
        <taxon>Oligosphaerales</taxon>
        <taxon>Oligosphaeraceae</taxon>
        <taxon>Oligosphaera</taxon>
    </lineage>
</organism>
<keyword evidence="1" id="KW-0175">Coiled coil</keyword>
<dbReference type="EMBL" id="JAUSVL010000001">
    <property type="protein sequence ID" value="MDQ0291048.1"/>
    <property type="molecule type" value="Genomic_DNA"/>
</dbReference>
<feature type="coiled-coil region" evidence="1">
    <location>
        <begin position="50"/>
        <end position="77"/>
    </location>
</feature>
<dbReference type="AlphaFoldDB" id="A0AAE3VII0"/>
<sequence>MTVSELLTHHFAVMSDRQIARKLLSLAAFVGKNETGLAKEKSIALLVVAAARVESKKERLRKDIDDVKQLARKIAANAAEVARENQRLRLLNTEMMNVLCDRCAEESGGGSDRCPEYRADGELGRCVYSTQGYCTTRDLINKAMAEGVITK</sequence>
<evidence type="ECO:0000256" key="1">
    <source>
        <dbReference type="SAM" id="Coils"/>
    </source>
</evidence>
<dbReference type="Proteomes" id="UP001238163">
    <property type="component" value="Unassembled WGS sequence"/>
</dbReference>
<name>A0AAE3VII0_9BACT</name>